<dbReference type="Proteomes" id="UP000315295">
    <property type="component" value="Unassembled WGS sequence"/>
</dbReference>
<dbReference type="AlphaFoldDB" id="A0A540NSQ8"/>
<feature type="compositionally biased region" description="Basic and acidic residues" evidence="1">
    <location>
        <begin position="1"/>
        <end position="18"/>
    </location>
</feature>
<evidence type="ECO:0000313" key="3">
    <source>
        <dbReference type="Proteomes" id="UP000315295"/>
    </source>
</evidence>
<gene>
    <name evidence="2" type="ORF">C1H46_000417</name>
</gene>
<organism evidence="2 3">
    <name type="scientific">Malus baccata</name>
    <name type="common">Siberian crab apple</name>
    <name type="synonym">Pyrus baccata</name>
    <dbReference type="NCBI Taxonomy" id="106549"/>
    <lineage>
        <taxon>Eukaryota</taxon>
        <taxon>Viridiplantae</taxon>
        <taxon>Streptophyta</taxon>
        <taxon>Embryophyta</taxon>
        <taxon>Tracheophyta</taxon>
        <taxon>Spermatophyta</taxon>
        <taxon>Magnoliopsida</taxon>
        <taxon>eudicotyledons</taxon>
        <taxon>Gunneridae</taxon>
        <taxon>Pentapetalae</taxon>
        <taxon>rosids</taxon>
        <taxon>fabids</taxon>
        <taxon>Rosales</taxon>
        <taxon>Rosaceae</taxon>
        <taxon>Amygdaloideae</taxon>
        <taxon>Maleae</taxon>
        <taxon>Malus</taxon>
    </lineage>
</organism>
<feature type="compositionally biased region" description="Low complexity" evidence="1">
    <location>
        <begin position="71"/>
        <end position="80"/>
    </location>
</feature>
<dbReference type="EMBL" id="VIEB01000007">
    <property type="protein sequence ID" value="TQE13995.1"/>
    <property type="molecule type" value="Genomic_DNA"/>
</dbReference>
<keyword evidence="3" id="KW-1185">Reference proteome</keyword>
<evidence type="ECO:0000256" key="1">
    <source>
        <dbReference type="SAM" id="MobiDB-lite"/>
    </source>
</evidence>
<name>A0A540NSQ8_MALBA</name>
<reference evidence="2 3" key="1">
    <citation type="journal article" date="2019" name="G3 (Bethesda)">
        <title>Sequencing of a Wild Apple (Malus baccata) Genome Unravels the Differences Between Cultivated and Wild Apple Species Regarding Disease Resistance and Cold Tolerance.</title>
        <authorList>
            <person name="Chen X."/>
        </authorList>
    </citation>
    <scope>NUCLEOTIDE SEQUENCE [LARGE SCALE GENOMIC DNA]</scope>
    <source>
        <strain evidence="3">cv. Shandingzi</strain>
        <tissue evidence="2">Leaves</tissue>
    </source>
</reference>
<protein>
    <submittedName>
        <fullName evidence="2">Uncharacterized protein</fullName>
    </submittedName>
</protein>
<sequence length="128" mass="14216">MFNETKRDLHRQTPEFLERSPNTHGIAKTSSAPSLYAPSLSCFYLSLLSVLLSIDNHHHTTTNQLQRDHTTSPSPLSPSLLTLNPEFRTEEDPALTVVRPTLAILQSTFEEHLALAVLDSIPPRSCVG</sequence>
<feature type="region of interest" description="Disordered" evidence="1">
    <location>
        <begin position="61"/>
        <end position="80"/>
    </location>
</feature>
<comment type="caution">
    <text evidence="2">The sequence shown here is derived from an EMBL/GenBank/DDBJ whole genome shotgun (WGS) entry which is preliminary data.</text>
</comment>
<feature type="region of interest" description="Disordered" evidence="1">
    <location>
        <begin position="1"/>
        <end position="33"/>
    </location>
</feature>
<evidence type="ECO:0000313" key="2">
    <source>
        <dbReference type="EMBL" id="TQE13995.1"/>
    </source>
</evidence>
<accession>A0A540NSQ8</accession>
<proteinExistence type="predicted"/>